<evidence type="ECO:0000313" key="2">
    <source>
        <dbReference type="EMBL" id="CAG8614757.1"/>
    </source>
</evidence>
<comment type="caution">
    <text evidence="2">The sequence shown here is derived from an EMBL/GenBank/DDBJ whole genome shotgun (WGS) entry which is preliminary data.</text>
</comment>
<name>A0A9N9CWM4_9GLOM</name>
<feature type="compositionally biased region" description="Basic and acidic residues" evidence="1">
    <location>
        <begin position="48"/>
        <end position="72"/>
    </location>
</feature>
<dbReference type="EMBL" id="CAJVPZ010009965">
    <property type="protein sequence ID" value="CAG8614757.1"/>
    <property type="molecule type" value="Genomic_DNA"/>
</dbReference>
<proteinExistence type="predicted"/>
<feature type="non-terminal residue" evidence="2">
    <location>
        <position position="111"/>
    </location>
</feature>
<dbReference type="AlphaFoldDB" id="A0A9N9CWM4"/>
<evidence type="ECO:0000313" key="3">
    <source>
        <dbReference type="Proteomes" id="UP000789396"/>
    </source>
</evidence>
<reference evidence="2" key="1">
    <citation type="submission" date="2021-06" db="EMBL/GenBank/DDBJ databases">
        <authorList>
            <person name="Kallberg Y."/>
            <person name="Tangrot J."/>
            <person name="Rosling A."/>
        </authorList>
    </citation>
    <scope>NUCLEOTIDE SEQUENCE</scope>
    <source>
        <strain evidence="2">IN212</strain>
    </source>
</reference>
<keyword evidence="3" id="KW-1185">Reference proteome</keyword>
<gene>
    <name evidence="2" type="ORF">RFULGI_LOCUS7123</name>
</gene>
<sequence length="111" mass="12538">MFIEHPDYTRKWGITGILKGIQSLLCLFTLNVLTRTGYPIHGGISADVEGRTKKNERKQMNGDRDKLKEHQKTQPRAKGAVPAVPATHTPKLVNSCKVRLRRYLEEEGIKG</sequence>
<evidence type="ECO:0000256" key="1">
    <source>
        <dbReference type="SAM" id="MobiDB-lite"/>
    </source>
</evidence>
<dbReference type="Proteomes" id="UP000789396">
    <property type="component" value="Unassembled WGS sequence"/>
</dbReference>
<dbReference type="OrthoDB" id="10475391at2759"/>
<organism evidence="2 3">
    <name type="scientific">Racocetra fulgida</name>
    <dbReference type="NCBI Taxonomy" id="60492"/>
    <lineage>
        <taxon>Eukaryota</taxon>
        <taxon>Fungi</taxon>
        <taxon>Fungi incertae sedis</taxon>
        <taxon>Mucoromycota</taxon>
        <taxon>Glomeromycotina</taxon>
        <taxon>Glomeromycetes</taxon>
        <taxon>Diversisporales</taxon>
        <taxon>Gigasporaceae</taxon>
        <taxon>Racocetra</taxon>
    </lineage>
</organism>
<accession>A0A9N9CWM4</accession>
<feature type="region of interest" description="Disordered" evidence="1">
    <location>
        <begin position="44"/>
        <end position="86"/>
    </location>
</feature>
<protein>
    <submittedName>
        <fullName evidence="2">2285_t:CDS:1</fullName>
    </submittedName>
</protein>